<name>A0A4U0GYT3_9SPHI</name>
<dbReference type="Proteomes" id="UP000309872">
    <property type="component" value="Unassembled WGS sequence"/>
</dbReference>
<gene>
    <name evidence="1" type="ORF">FAZ19_14215</name>
</gene>
<proteinExistence type="predicted"/>
<sequence>MDILKPIGIIDLETSKRDISYESILTLYWEFFDAAGYESHLLANDKLLRTVMSNDIYPDLYAGNAIYQLELNRRLIDLGWLYLTYKEKEGAASEISNVSNQQRYRPEFDYSHESTYYFDDYSWLRMESDKDHDPFKQEDDYKEVISRFKGKVRWLTLDEIADPYSFYVLVFDKKTHQDWIQLLTIWGEYTFLPKSICQAMDGGEVYDNYVLFQKLTEMAYLIHHYEDYIPDSRTFLYLDFCKYPSNLSTDQIIAPQMVLSGIFENSTKDGTINEFFWWVDSVLNGAYTADFSRTYNIYLTIIKLAEFCWIFKPYARKGASLKRRTENDENPYYASFFETLNYDTQYLEPREKERPLYALNWVFTSYNRDLDSLRSVLRWTFEASFQSRSSLLKDTMIKDLRTNCAKLIELTHFIYRVMLQENMN</sequence>
<dbReference type="RefSeq" id="WP_136821415.1">
    <property type="nucleotide sequence ID" value="NZ_BMJX01000004.1"/>
</dbReference>
<dbReference type="AlphaFoldDB" id="A0A4U0GYT3"/>
<dbReference type="OrthoDB" id="793707at2"/>
<organism evidence="1 2">
    <name type="scientific">Sphingobacterium alkalisoli</name>
    <dbReference type="NCBI Taxonomy" id="1874115"/>
    <lineage>
        <taxon>Bacteria</taxon>
        <taxon>Pseudomonadati</taxon>
        <taxon>Bacteroidota</taxon>
        <taxon>Sphingobacteriia</taxon>
        <taxon>Sphingobacteriales</taxon>
        <taxon>Sphingobacteriaceae</taxon>
        <taxon>Sphingobacterium</taxon>
    </lineage>
</organism>
<evidence type="ECO:0000313" key="1">
    <source>
        <dbReference type="EMBL" id="TJY64355.1"/>
    </source>
</evidence>
<comment type="caution">
    <text evidence="1">The sequence shown here is derived from an EMBL/GenBank/DDBJ whole genome shotgun (WGS) entry which is preliminary data.</text>
</comment>
<protein>
    <submittedName>
        <fullName evidence="1">Uncharacterized protein</fullName>
    </submittedName>
</protein>
<reference evidence="1 2" key="1">
    <citation type="submission" date="2019-04" db="EMBL/GenBank/DDBJ databases">
        <title>Sphingobacterium olei sp. nov., isolated from oil-contaminated soil.</title>
        <authorList>
            <person name="Liu B."/>
        </authorList>
    </citation>
    <scope>NUCLEOTIDE SEQUENCE [LARGE SCALE GENOMIC DNA]</scope>
    <source>
        <strain evidence="1 2">Y3L14</strain>
    </source>
</reference>
<keyword evidence="2" id="KW-1185">Reference proteome</keyword>
<evidence type="ECO:0000313" key="2">
    <source>
        <dbReference type="Proteomes" id="UP000309872"/>
    </source>
</evidence>
<dbReference type="EMBL" id="SUKA01000004">
    <property type="protein sequence ID" value="TJY64355.1"/>
    <property type="molecule type" value="Genomic_DNA"/>
</dbReference>
<accession>A0A4U0GYT3</accession>